<proteinExistence type="predicted"/>
<gene>
    <name evidence="2" type="ORF">S12H4_05532</name>
</gene>
<dbReference type="EMBL" id="BARW01001844">
    <property type="protein sequence ID" value="GAI64508.1"/>
    <property type="molecule type" value="Genomic_DNA"/>
</dbReference>
<evidence type="ECO:0000256" key="1">
    <source>
        <dbReference type="SAM" id="MobiDB-lite"/>
    </source>
</evidence>
<accession>X1Q8H1</accession>
<sequence>MDNVRTEETTSTVGEEDKEDYQPAVEAETEAEWKMKRQVIVWEALAHWKTWVR</sequence>
<organism evidence="2">
    <name type="scientific">marine sediment metagenome</name>
    <dbReference type="NCBI Taxonomy" id="412755"/>
    <lineage>
        <taxon>unclassified sequences</taxon>
        <taxon>metagenomes</taxon>
        <taxon>ecological metagenomes</taxon>
    </lineage>
</organism>
<feature type="region of interest" description="Disordered" evidence="1">
    <location>
        <begin position="1"/>
        <end position="28"/>
    </location>
</feature>
<comment type="caution">
    <text evidence="2">The sequence shown here is derived from an EMBL/GenBank/DDBJ whole genome shotgun (WGS) entry which is preliminary data.</text>
</comment>
<name>X1Q8H1_9ZZZZ</name>
<protein>
    <submittedName>
        <fullName evidence="2">Uncharacterized protein</fullName>
    </submittedName>
</protein>
<dbReference type="AlphaFoldDB" id="X1Q8H1"/>
<evidence type="ECO:0000313" key="2">
    <source>
        <dbReference type="EMBL" id="GAI64508.1"/>
    </source>
</evidence>
<reference evidence="2" key="1">
    <citation type="journal article" date="2014" name="Front. Microbiol.">
        <title>High frequency of phylogenetically diverse reductive dehalogenase-homologous genes in deep subseafloor sedimentary metagenomes.</title>
        <authorList>
            <person name="Kawai M."/>
            <person name="Futagami T."/>
            <person name="Toyoda A."/>
            <person name="Takaki Y."/>
            <person name="Nishi S."/>
            <person name="Hori S."/>
            <person name="Arai W."/>
            <person name="Tsubouchi T."/>
            <person name="Morono Y."/>
            <person name="Uchiyama I."/>
            <person name="Ito T."/>
            <person name="Fujiyama A."/>
            <person name="Inagaki F."/>
            <person name="Takami H."/>
        </authorList>
    </citation>
    <scope>NUCLEOTIDE SEQUENCE</scope>
    <source>
        <strain evidence="2">Expedition CK06-06</strain>
    </source>
</reference>